<evidence type="ECO:0000313" key="3">
    <source>
        <dbReference type="Proteomes" id="UP000664521"/>
    </source>
</evidence>
<evidence type="ECO:0000256" key="1">
    <source>
        <dbReference type="SAM" id="SignalP"/>
    </source>
</evidence>
<dbReference type="EMBL" id="CAJPDS010000073">
    <property type="protein sequence ID" value="CAF9934266.1"/>
    <property type="molecule type" value="Genomic_DNA"/>
</dbReference>
<organism evidence="2 3">
    <name type="scientific">Heterodermia speciosa</name>
    <dbReference type="NCBI Taxonomy" id="116794"/>
    <lineage>
        <taxon>Eukaryota</taxon>
        <taxon>Fungi</taxon>
        <taxon>Dikarya</taxon>
        <taxon>Ascomycota</taxon>
        <taxon>Pezizomycotina</taxon>
        <taxon>Lecanoromycetes</taxon>
        <taxon>OSLEUM clade</taxon>
        <taxon>Lecanoromycetidae</taxon>
        <taxon>Caliciales</taxon>
        <taxon>Physciaceae</taxon>
        <taxon>Heterodermia</taxon>
    </lineage>
</organism>
<dbReference type="OrthoDB" id="2119228at2759"/>
<protein>
    <submittedName>
        <fullName evidence="2">Uncharacterized protein</fullName>
    </submittedName>
</protein>
<comment type="caution">
    <text evidence="2">The sequence shown here is derived from an EMBL/GenBank/DDBJ whole genome shotgun (WGS) entry which is preliminary data.</text>
</comment>
<feature type="signal peptide" evidence="1">
    <location>
        <begin position="1"/>
        <end position="21"/>
    </location>
</feature>
<accession>A0A8H3G795</accession>
<keyword evidence="3" id="KW-1185">Reference proteome</keyword>
<feature type="chain" id="PRO_5034501543" evidence="1">
    <location>
        <begin position="22"/>
        <end position="164"/>
    </location>
</feature>
<reference evidence="2" key="1">
    <citation type="submission" date="2021-03" db="EMBL/GenBank/DDBJ databases">
        <authorList>
            <person name="Tagirdzhanova G."/>
        </authorList>
    </citation>
    <scope>NUCLEOTIDE SEQUENCE</scope>
</reference>
<proteinExistence type="predicted"/>
<name>A0A8H3G795_9LECA</name>
<sequence>MQLPSSIVTCLTAIAVTGVFQAGLSTSAAVPNIITKRTAIGISIVDLYNAVKDYLKQQNAYRNEDGVGGDYAFDVLIYDADKNEIGLVSEASIDPKMKSLVVDSNLPYTVDITASGGDDDPVQFVYAGQSWDSNDRMNYRSDMGTGLENGYENGKREGGMGFTC</sequence>
<keyword evidence="1" id="KW-0732">Signal</keyword>
<evidence type="ECO:0000313" key="2">
    <source>
        <dbReference type="EMBL" id="CAF9934266.1"/>
    </source>
</evidence>
<dbReference type="AlphaFoldDB" id="A0A8H3G795"/>
<dbReference type="Proteomes" id="UP000664521">
    <property type="component" value="Unassembled WGS sequence"/>
</dbReference>
<gene>
    <name evidence="2" type="ORF">HETSPECPRED_009164</name>
</gene>